<gene>
    <name evidence="1" type="ORF">JYU34_009504</name>
</gene>
<dbReference type="Proteomes" id="UP000823941">
    <property type="component" value="Chromosome 13"/>
</dbReference>
<dbReference type="EMBL" id="JAHIBW010000013">
    <property type="protein sequence ID" value="KAG7305433.1"/>
    <property type="molecule type" value="Genomic_DNA"/>
</dbReference>
<organism evidence="1 2">
    <name type="scientific">Plutella xylostella</name>
    <name type="common">Diamondback moth</name>
    <name type="synonym">Plutella maculipennis</name>
    <dbReference type="NCBI Taxonomy" id="51655"/>
    <lineage>
        <taxon>Eukaryota</taxon>
        <taxon>Metazoa</taxon>
        <taxon>Ecdysozoa</taxon>
        <taxon>Arthropoda</taxon>
        <taxon>Hexapoda</taxon>
        <taxon>Insecta</taxon>
        <taxon>Pterygota</taxon>
        <taxon>Neoptera</taxon>
        <taxon>Endopterygota</taxon>
        <taxon>Lepidoptera</taxon>
        <taxon>Glossata</taxon>
        <taxon>Ditrysia</taxon>
        <taxon>Yponomeutoidea</taxon>
        <taxon>Plutellidae</taxon>
        <taxon>Plutella</taxon>
    </lineage>
</organism>
<name>A0ABQ7QKJ9_PLUXY</name>
<protein>
    <submittedName>
        <fullName evidence="1">Uncharacterized protein</fullName>
    </submittedName>
</protein>
<evidence type="ECO:0000313" key="1">
    <source>
        <dbReference type="EMBL" id="KAG7305433.1"/>
    </source>
</evidence>
<sequence>MERDLINTSEVPGERVTSTYAEIYLQQEHFCESNVKGEEVIIAGESSQIDHDLMETNSNWESPSDALITLVDLKPPFTSKFIRGKTHQGILSIGDSVLQAEREKWLNKLNKLIEENNAVCEYILQHEKEMIIERLTETYKNIFNEKRLIMTEQLDYFYEKSLDDLEEHIKLELRHVLLSAHSNMISDMDIQINAKLLEEKKILNKILWDQYFSEMRKIIEYYKLLLDNEYYRRNKFIKRLVIERNNALNAFAKHYEAETLTSTMYILASERKKCRIKTFLLNTYDSTVTQENMDTIKRQQEILKELKDKDVPLSQLNKQWEEKLEKILQLFLKFMSFCMQLLPEQTSFLLDLKTLMVLQLSELQKFPNETSNILVKEEDFENVFHFEKPSHLDPVCEARPFIIEGDSSDSINAQYGSRETLPSDVDLPLFRVQRKFIYAKCEHFNAVKAYLEKQRCKCRDPPVIGTQSIETLIDEEEKPSEVEEEEEHELLEPIIINDFSRLDGCPAISCRDWQNDLSFPHLNAYLDFTDKKYERVKAMLGNKHSDVVMPELLDVKDIAYQELPFSETVDKTYNKATQYSSQEDISPPACTCTNNDVDNRSVHSSETPVELPEMFQPDHTDKIVNDALKKRRLSLLRLIKENSKIAKIFTDIEEDYDYVM</sequence>
<keyword evidence="2" id="KW-1185">Reference proteome</keyword>
<evidence type="ECO:0000313" key="2">
    <source>
        <dbReference type="Proteomes" id="UP000823941"/>
    </source>
</evidence>
<proteinExistence type="predicted"/>
<accession>A0ABQ7QKJ9</accession>
<reference evidence="1 2" key="1">
    <citation type="submission" date="2021-06" db="EMBL/GenBank/DDBJ databases">
        <title>A haploid diamondback moth (Plutella xylostella L.) genome assembly resolves 31 chromosomes and identifies a diamide resistance mutation.</title>
        <authorList>
            <person name="Ward C.M."/>
            <person name="Perry K.D."/>
            <person name="Baker G."/>
            <person name="Powis K."/>
            <person name="Heckel D.G."/>
            <person name="Baxter S.W."/>
        </authorList>
    </citation>
    <scope>NUCLEOTIDE SEQUENCE [LARGE SCALE GENOMIC DNA]</scope>
    <source>
        <strain evidence="1 2">LV</strain>
        <tissue evidence="1">Single pupa</tissue>
    </source>
</reference>
<comment type="caution">
    <text evidence="1">The sequence shown here is derived from an EMBL/GenBank/DDBJ whole genome shotgun (WGS) entry which is preliminary data.</text>
</comment>